<name>A0AAW0F8G9_9APHY</name>
<keyword evidence="3" id="KW-1185">Reference proteome</keyword>
<dbReference type="PANTHER" id="PTHR21310">
    <property type="entry name" value="AMINOGLYCOSIDE PHOSPHOTRANSFERASE-RELATED-RELATED"/>
    <property type="match status" value="1"/>
</dbReference>
<dbReference type="InterPro" id="IPR051678">
    <property type="entry name" value="AGP_Transferase"/>
</dbReference>
<dbReference type="PANTHER" id="PTHR21310:SF55">
    <property type="entry name" value="AMINOGLYCOSIDE PHOSPHOTRANSFERASE DOMAIN-CONTAINING PROTEIN"/>
    <property type="match status" value="1"/>
</dbReference>
<evidence type="ECO:0000259" key="1">
    <source>
        <dbReference type="Pfam" id="PF01636"/>
    </source>
</evidence>
<dbReference type="InterPro" id="IPR011009">
    <property type="entry name" value="Kinase-like_dom_sf"/>
</dbReference>
<reference evidence="2 3" key="1">
    <citation type="submission" date="2022-09" db="EMBL/GenBank/DDBJ databases">
        <authorList>
            <person name="Palmer J.M."/>
        </authorList>
    </citation>
    <scope>NUCLEOTIDE SEQUENCE [LARGE SCALE GENOMIC DNA]</scope>
    <source>
        <strain evidence="2 3">DSM 7382</strain>
    </source>
</reference>
<feature type="domain" description="Aminoglycoside phosphotransferase" evidence="1">
    <location>
        <begin position="81"/>
        <end position="275"/>
    </location>
</feature>
<dbReference type="InterPro" id="IPR002575">
    <property type="entry name" value="Aminoglycoside_PTrfase"/>
</dbReference>
<organism evidence="2 3">
    <name type="scientific">Cerrena zonata</name>
    <dbReference type="NCBI Taxonomy" id="2478898"/>
    <lineage>
        <taxon>Eukaryota</taxon>
        <taxon>Fungi</taxon>
        <taxon>Dikarya</taxon>
        <taxon>Basidiomycota</taxon>
        <taxon>Agaricomycotina</taxon>
        <taxon>Agaricomycetes</taxon>
        <taxon>Polyporales</taxon>
        <taxon>Cerrenaceae</taxon>
        <taxon>Cerrena</taxon>
    </lineage>
</organism>
<dbReference type="Proteomes" id="UP001385951">
    <property type="component" value="Unassembled WGS sequence"/>
</dbReference>
<dbReference type="AlphaFoldDB" id="A0AAW0F8G9"/>
<evidence type="ECO:0000313" key="3">
    <source>
        <dbReference type="Proteomes" id="UP001385951"/>
    </source>
</evidence>
<gene>
    <name evidence="2" type="ORF">QCA50_020888</name>
</gene>
<evidence type="ECO:0000313" key="2">
    <source>
        <dbReference type="EMBL" id="KAK7676138.1"/>
    </source>
</evidence>
<protein>
    <recommendedName>
        <fullName evidence="1">Aminoglycoside phosphotransferase domain-containing protein</fullName>
    </recommendedName>
</protein>
<comment type="caution">
    <text evidence="2">The sequence shown here is derived from an EMBL/GenBank/DDBJ whole genome shotgun (WGS) entry which is preliminary data.</text>
</comment>
<dbReference type="Gene3D" id="3.90.1200.10">
    <property type="match status" value="1"/>
</dbReference>
<sequence length="306" mass="34918">MPLAIPSVTTVQGTSTIPIPGRFSPFLNRIRSFFHRVILRHFSMLYTRICHRLHIPILRPAFGGVFVLPFNTLLKIGPRVREEEAHAMTIAHSMGLPVPSVISYGDDGPGTDGSIWMTIVPGQPANQWWWFVSDEERSVFIHELDEYIVRMRQYSSPFSSAVSSVCGGPLKSHRACDGVIPRCNNETDFLAYLMSARWVGGFSKEQWKEDEEAILQLLTVKHPIVFTHGDLHLHNIIVKDGHISGIIDWECAGWMPDYWEFGVSLRVHPPTSEWYTHLRAITSFKYEMEMAADRVLARTTDQSYTY</sequence>
<accession>A0AAW0F8G9</accession>
<dbReference type="Pfam" id="PF01636">
    <property type="entry name" value="APH"/>
    <property type="match status" value="1"/>
</dbReference>
<dbReference type="SUPFAM" id="SSF56112">
    <property type="entry name" value="Protein kinase-like (PK-like)"/>
    <property type="match status" value="1"/>
</dbReference>
<proteinExistence type="predicted"/>
<dbReference type="EMBL" id="JASBNA010000132">
    <property type="protein sequence ID" value="KAK7676138.1"/>
    <property type="molecule type" value="Genomic_DNA"/>
</dbReference>